<organism evidence="3">
    <name type="scientific">Oryza sativa subsp. japonica</name>
    <name type="common">Rice</name>
    <dbReference type="NCBI Taxonomy" id="39947"/>
    <lineage>
        <taxon>Eukaryota</taxon>
        <taxon>Viridiplantae</taxon>
        <taxon>Streptophyta</taxon>
        <taxon>Embryophyta</taxon>
        <taxon>Tracheophyta</taxon>
        <taxon>Spermatophyta</taxon>
        <taxon>Magnoliopsida</taxon>
        <taxon>Liliopsida</taxon>
        <taxon>Poales</taxon>
        <taxon>Poaceae</taxon>
        <taxon>BOP clade</taxon>
        <taxon>Oryzoideae</taxon>
        <taxon>Oryzeae</taxon>
        <taxon>Oryzinae</taxon>
        <taxon>Oryza</taxon>
        <taxon>Oryza sativa</taxon>
    </lineage>
</organism>
<dbReference type="EMBL" id="DP000011">
    <property type="protein sequence ID" value="ABA99143.1"/>
    <property type="molecule type" value="Genomic_DNA"/>
</dbReference>
<evidence type="ECO:0000256" key="2">
    <source>
        <dbReference type="SAM" id="MobiDB-lite"/>
    </source>
</evidence>
<feature type="coiled-coil region" evidence="1">
    <location>
        <begin position="472"/>
        <end position="558"/>
    </location>
</feature>
<feature type="compositionally biased region" description="Low complexity" evidence="2">
    <location>
        <begin position="606"/>
        <end position="620"/>
    </location>
</feature>
<feature type="region of interest" description="Disordered" evidence="2">
    <location>
        <begin position="606"/>
        <end position="645"/>
    </location>
</feature>
<evidence type="ECO:0000313" key="3">
    <source>
        <dbReference type="EMBL" id="ABA99143.1"/>
    </source>
</evidence>
<proteinExistence type="predicted"/>
<reference evidence="3" key="3">
    <citation type="submission" date="2006-01" db="EMBL/GenBank/DDBJ databases">
        <authorList>
            <person name="Buell R."/>
        </authorList>
    </citation>
    <scope>NUCLEOTIDE SEQUENCE</scope>
</reference>
<sequence length="645" mass="69801">MAPRKPNPVSAKGPDPGRVDDDSTAFLGVSLMDDVELAKLVELPQLSPSALVRISIFDWACRTSGFEPSAALFGAIFFATVNLKTVITPAGTKKIVFGSVNFNVRPERSDLWPVNAAMSKWDRHWMARWFYHTIPFEAGSDSVKALWCRRRAIVPNRKPKIAVDGAMEARFVLLRKVCSRLSCRDLVEEFCMLRIFPLSQSWQVTVDQSEEIDSLPKLVLLEGMNMLTLDQAETEARRMIGDVSSGHNETGVESKSSPLRQKDLDGAKALVAFSSGKATKGGPVKKISKKKGLVDVARIFSDDESSDGTPTSPAGRSLDLSIAPVLPLGADGEGGSAAAGASASAERIMTTAVRVFGSPLRQPVASPLIEAKGKGAAVETSASEYSLVAPHFAPSDFETRADLLPFVEGVSNLVLPANTPSLFTELNEFDEGCCAIKSLAVRILAAHCSTERTMRARLDGFKNRLRAKDDEIGRKNLEMEALANTLKEAQAENKRLQSELEKGREARAEVDHLKAELEKEKAHSTVLTDYYNLTEPKMEALRQEVSKAEASAAEESRRFSREMAKTTKSARTACQTLRLALTDMGAKVRGVPAEVPTAYLRMCSSASTLTPSRSSSDTSRPPSPSENITLGELAPSSAGVIASSP</sequence>
<reference evidence="3" key="1">
    <citation type="journal article" date="2005" name="BMC Biol.">
        <title>The sequence of rice chromosomes 11 and 12, rich in disease resistance genes and recent gene duplications.</title>
        <authorList>
            <consortium name="The rice chromosomes 11 and 12 sequencing consortia"/>
        </authorList>
    </citation>
    <scope>NUCLEOTIDE SEQUENCE [LARGE SCALE GENOMIC DNA]</scope>
</reference>
<accession>Q2QN20</accession>
<evidence type="ECO:0000256" key="1">
    <source>
        <dbReference type="SAM" id="Coils"/>
    </source>
</evidence>
<feature type="region of interest" description="Disordered" evidence="2">
    <location>
        <begin position="1"/>
        <end position="20"/>
    </location>
</feature>
<reference evidence="3" key="2">
    <citation type="submission" date="2005-04" db="EMBL/GenBank/DDBJ databases">
        <authorList>
            <person name="Buell C.R."/>
            <person name="Wing R.A."/>
            <person name="McCombie W.A."/>
            <person name="Ouyang S."/>
        </authorList>
    </citation>
    <scope>NUCLEOTIDE SEQUENCE</scope>
</reference>
<protein>
    <submittedName>
        <fullName evidence="3">Uncharacterized protein</fullName>
    </submittedName>
</protein>
<dbReference type="AlphaFoldDB" id="Q2QN20"/>
<gene>
    <name evidence="3" type="ordered locus">LOC_Os12g39270</name>
</gene>
<keyword evidence="1" id="KW-0175">Coiled coil</keyword>
<name>Q2QN20_ORYSJ</name>
<dbReference type="Gene3D" id="1.10.287.1490">
    <property type="match status" value="1"/>
</dbReference>